<dbReference type="KEGG" id="cis:CINS_0611"/>
<dbReference type="AlphaFoldDB" id="A0A0A8H105"/>
<dbReference type="EMBL" id="CP007770">
    <property type="protein sequence ID" value="AJC87582.1"/>
    <property type="molecule type" value="Genomic_DNA"/>
</dbReference>
<organism evidence="2 3">
    <name type="scientific">Campylobacter insulaenigrae NCTC 12927</name>
    <dbReference type="NCBI Taxonomy" id="1031564"/>
    <lineage>
        <taxon>Bacteria</taxon>
        <taxon>Pseudomonadati</taxon>
        <taxon>Campylobacterota</taxon>
        <taxon>Epsilonproteobacteria</taxon>
        <taxon>Campylobacterales</taxon>
        <taxon>Campylobacteraceae</taxon>
        <taxon>Campylobacter</taxon>
    </lineage>
</organism>
<name>A0A0A8H105_9BACT</name>
<dbReference type="GeneID" id="74431418"/>
<evidence type="ECO:0000259" key="1">
    <source>
        <dbReference type="Pfam" id="PF12697"/>
    </source>
</evidence>
<accession>A0A0A8H105</accession>
<gene>
    <name evidence="2" type="ORF">CINS_0611</name>
</gene>
<dbReference type="Gene3D" id="3.40.50.1820">
    <property type="entry name" value="alpha/beta hydrolase"/>
    <property type="match status" value="1"/>
</dbReference>
<proteinExistence type="predicted"/>
<dbReference type="SUPFAM" id="SSF53474">
    <property type="entry name" value="alpha/beta-Hydrolases"/>
    <property type="match status" value="1"/>
</dbReference>
<feature type="domain" description="AB hydrolase-1" evidence="1">
    <location>
        <begin position="28"/>
        <end position="234"/>
    </location>
</feature>
<reference evidence="2 3" key="1">
    <citation type="journal article" date="2014" name="Genome Biol. Evol.">
        <title>Comparative Genomics of the Campylobacter lari Group.</title>
        <authorList>
            <person name="Miller W.G."/>
            <person name="Yee E."/>
            <person name="Chapman M.H."/>
            <person name="Smith T.P."/>
            <person name="Bono J.L."/>
            <person name="Huynh S."/>
            <person name="Parker C.T."/>
            <person name="Vandamme P."/>
            <person name="Luong K."/>
            <person name="Korlach J."/>
        </authorList>
    </citation>
    <scope>NUCLEOTIDE SEQUENCE [LARGE SCALE GENOMIC DNA]</scope>
    <source>
        <strain evidence="2 3">NCTC 12927</strain>
    </source>
</reference>
<protein>
    <submittedName>
        <fullName evidence="2">Alpha/beta hydrolase family protein</fullName>
    </submittedName>
</protein>
<dbReference type="Proteomes" id="UP000031163">
    <property type="component" value="Chromosome"/>
</dbReference>
<dbReference type="InterPro" id="IPR000073">
    <property type="entry name" value="AB_hydrolase_1"/>
</dbReference>
<dbReference type="PANTHER" id="PTHR46438:SF11">
    <property type="entry name" value="LIPASE-RELATED"/>
    <property type="match status" value="1"/>
</dbReference>
<dbReference type="STRING" id="1031564.CINS_0611"/>
<dbReference type="GO" id="GO:0016787">
    <property type="term" value="F:hydrolase activity"/>
    <property type="evidence" value="ECO:0007669"/>
    <property type="project" value="UniProtKB-KW"/>
</dbReference>
<evidence type="ECO:0000313" key="3">
    <source>
        <dbReference type="Proteomes" id="UP000031163"/>
    </source>
</evidence>
<evidence type="ECO:0000313" key="2">
    <source>
        <dbReference type="EMBL" id="AJC87582.1"/>
    </source>
</evidence>
<dbReference type="PRINTS" id="PR00111">
    <property type="entry name" value="ABHYDROLASE"/>
</dbReference>
<dbReference type="HOGENOM" id="CLU_020336_13_2_7"/>
<sequence length="247" mass="28375">MAKTRVYSNGYFYNLSYEIINQKCDKTILILHGWGANKELMKQAFQEYLKDYKQIYLDLPGFGNSSIDVAMDSYAYTKVVEDFINTIEVKVDFLMGHSFGGKIATLMCKDNIYKGLILLSSAGIVLPKSFKVKFKISLFKILKHLPYSEIIRKFFISKDAQGMNEIMYETFKKVVNENIESEFQNLKSPVLIFWGDEDKATPLKSGAIIHSLAKKGKFYSLKGDHFFFLQHAEFISEKINVELNTNA</sequence>
<dbReference type="Pfam" id="PF12697">
    <property type="entry name" value="Abhydrolase_6"/>
    <property type="match status" value="1"/>
</dbReference>
<dbReference type="RefSeq" id="WP_039649736.1">
    <property type="nucleotide sequence ID" value="NZ_CP007770.1"/>
</dbReference>
<dbReference type="InterPro" id="IPR029058">
    <property type="entry name" value="AB_hydrolase_fold"/>
</dbReference>
<dbReference type="PANTHER" id="PTHR46438">
    <property type="entry name" value="ALPHA/BETA-HYDROLASES SUPERFAMILY PROTEIN"/>
    <property type="match status" value="1"/>
</dbReference>
<keyword evidence="2" id="KW-0378">Hydrolase</keyword>